<feature type="compositionally biased region" description="Low complexity" evidence="8">
    <location>
        <begin position="370"/>
        <end position="383"/>
    </location>
</feature>
<gene>
    <name evidence="10" type="ORF">I9W82_003636</name>
</gene>
<evidence type="ECO:0000313" key="11">
    <source>
        <dbReference type="Proteomes" id="UP000669133"/>
    </source>
</evidence>
<dbReference type="RefSeq" id="XP_067548034.1">
    <property type="nucleotide sequence ID" value="XM_067692623.1"/>
</dbReference>
<evidence type="ECO:0000256" key="8">
    <source>
        <dbReference type="SAM" id="MobiDB-lite"/>
    </source>
</evidence>
<evidence type="ECO:0000313" key="10">
    <source>
        <dbReference type="EMBL" id="KAG5418918.1"/>
    </source>
</evidence>
<protein>
    <recommendedName>
        <fullName evidence="7">Non-structural maintenance of chromosomes element 4</fullName>
    </recommendedName>
</protein>
<feature type="compositionally biased region" description="Acidic residues" evidence="8">
    <location>
        <begin position="137"/>
        <end position="147"/>
    </location>
</feature>
<keyword evidence="6 7" id="KW-0539">Nucleus</keyword>
<dbReference type="InterPro" id="IPR014854">
    <property type="entry name" value="Nse4_C"/>
</dbReference>
<evidence type="ECO:0000256" key="4">
    <source>
        <dbReference type="ARBA" id="ARBA00023172"/>
    </source>
</evidence>
<evidence type="ECO:0000256" key="5">
    <source>
        <dbReference type="ARBA" id="ARBA00023204"/>
    </source>
</evidence>
<accession>A0A8H7ZBR0</accession>
<evidence type="ECO:0000256" key="1">
    <source>
        <dbReference type="ARBA" id="ARBA00004123"/>
    </source>
</evidence>
<dbReference type="AlphaFoldDB" id="A0A8H7ZBR0"/>
<dbReference type="GO" id="GO:0006310">
    <property type="term" value="P:DNA recombination"/>
    <property type="evidence" value="ECO:0007669"/>
    <property type="project" value="UniProtKB-UniRule"/>
</dbReference>
<feature type="compositionally biased region" description="Basic and acidic residues" evidence="8">
    <location>
        <begin position="192"/>
        <end position="204"/>
    </location>
</feature>
<organism evidence="10 11">
    <name type="scientific">Candida metapsilosis</name>
    <dbReference type="NCBI Taxonomy" id="273372"/>
    <lineage>
        <taxon>Eukaryota</taxon>
        <taxon>Fungi</taxon>
        <taxon>Dikarya</taxon>
        <taxon>Ascomycota</taxon>
        <taxon>Saccharomycotina</taxon>
        <taxon>Pichiomycetes</taxon>
        <taxon>Debaryomycetaceae</taxon>
        <taxon>Candida/Lodderomyces clade</taxon>
        <taxon>Candida</taxon>
    </lineage>
</organism>
<name>A0A8H7ZBR0_9ASCO</name>
<keyword evidence="5 7" id="KW-0234">DNA repair</keyword>
<evidence type="ECO:0000256" key="6">
    <source>
        <dbReference type="ARBA" id="ARBA00023242"/>
    </source>
</evidence>
<comment type="caution">
    <text evidence="10">The sequence shown here is derived from an EMBL/GenBank/DDBJ whole genome shotgun (WGS) entry which is preliminary data.</text>
</comment>
<evidence type="ECO:0000256" key="2">
    <source>
        <dbReference type="ARBA" id="ARBA00008997"/>
    </source>
</evidence>
<dbReference type="GO" id="GO:0005634">
    <property type="term" value="C:nucleus"/>
    <property type="evidence" value="ECO:0007669"/>
    <property type="project" value="UniProtKB-SubCell"/>
</dbReference>
<dbReference type="Proteomes" id="UP000669133">
    <property type="component" value="Unassembled WGS sequence"/>
</dbReference>
<feature type="domain" description="Non-structural maintenance of chromosome element 4 C-terminal" evidence="9">
    <location>
        <begin position="246"/>
        <end position="334"/>
    </location>
</feature>
<keyword evidence="11" id="KW-1185">Reference proteome</keyword>
<dbReference type="GeneID" id="93652265"/>
<dbReference type="GO" id="GO:0030915">
    <property type="term" value="C:Smc5-Smc6 complex"/>
    <property type="evidence" value="ECO:0007669"/>
    <property type="project" value="UniProtKB-UniRule"/>
</dbReference>
<reference evidence="10 11" key="1">
    <citation type="submission" date="2020-12" db="EMBL/GenBank/DDBJ databases">
        <title>Effect of drift, selection, and recombination on the evolution of hybrid genomes in Candida yeast pathogens.</title>
        <authorList>
            <person name="Mixao V."/>
            <person name="Ksiezopolska E."/>
            <person name="Saus E."/>
            <person name="Boekhout T."/>
            <person name="Gacser A."/>
            <person name="Gabaldon T."/>
        </authorList>
    </citation>
    <scope>NUCLEOTIDE SEQUENCE [LARGE SCALE GENOMIC DNA]</scope>
    <source>
        <strain evidence="10 11">BP57</strain>
    </source>
</reference>
<comment type="subcellular location">
    <subcellularLocation>
        <location evidence="1 7">Nucleus</location>
    </subcellularLocation>
</comment>
<feature type="region of interest" description="Disordered" evidence="8">
    <location>
        <begin position="192"/>
        <end position="218"/>
    </location>
</feature>
<dbReference type="Pfam" id="PF08743">
    <property type="entry name" value="Nse4_C"/>
    <property type="match status" value="1"/>
</dbReference>
<sequence length="383" mass="44230">MSSVQTETSQVRKPKLTKQEHLNAYNSLRQRMKNQLKLAAKGEGSDVLRQNIDELKRLYHALETEKVRDTKVHLEDSEVFKEASEFAALNARNLRFGDGGFSLDERDVLKRLRKYAATDSSILTDIIKEDEQGGGEYGEEDDDDEDSYPIMDEYTFNKVNWLKLGVLYHQLSKKPISVDFLNGPLANEKRRATNRTRNVDDTRSGRSTTARHMEASDLAQDEEKNTAYMVRLVYDKYLKKESDEEVNFFKFFINPHSFAQSVENLFYTSFLIKDGRLKLYTGKSGAPCITRVTQEELGQIKLDSSKVLSSHHVATFNYDVWQYFIQELNLKDAFLGHRDELEDQIPAEDLFEDFGDEELRVRDDEEEADTSNTSTTSTFEEQI</sequence>
<dbReference type="GO" id="GO:0006281">
    <property type="term" value="P:DNA repair"/>
    <property type="evidence" value="ECO:0007669"/>
    <property type="project" value="UniProtKB-UniRule"/>
</dbReference>
<dbReference type="PANTHER" id="PTHR16140:SF0">
    <property type="entry name" value="NON-STRUCTURAL MAINTENANCE OF CHROMOSOMES ELEMENT 4"/>
    <property type="match status" value="1"/>
</dbReference>
<comment type="subunit">
    <text evidence="7">Component of the SMC5-SMC6 complex.</text>
</comment>
<evidence type="ECO:0000256" key="7">
    <source>
        <dbReference type="RuleBase" id="RU365071"/>
    </source>
</evidence>
<dbReference type="InterPro" id="IPR027786">
    <property type="entry name" value="Nse4/EID"/>
</dbReference>
<keyword evidence="4 7" id="KW-0233">DNA recombination</keyword>
<evidence type="ECO:0000259" key="9">
    <source>
        <dbReference type="Pfam" id="PF08743"/>
    </source>
</evidence>
<comment type="function">
    <text evidence="7">Component of the SMC5-SMC6 complex, that promotes sister chromatid alignment after DNA damage and facilitates double-stranded DNA breaks (DSBs) repair via homologous recombination between sister chromatids.</text>
</comment>
<proteinExistence type="inferred from homology"/>
<dbReference type="PANTHER" id="PTHR16140">
    <property type="entry name" value="NON-STRUCTURAL MAINTENANCE OF CHROMOSOMES ELEMENT 4"/>
    <property type="match status" value="1"/>
</dbReference>
<feature type="region of interest" description="Disordered" evidence="8">
    <location>
        <begin position="358"/>
        <end position="383"/>
    </location>
</feature>
<feature type="region of interest" description="Disordered" evidence="8">
    <location>
        <begin position="128"/>
        <end position="147"/>
    </location>
</feature>
<dbReference type="OrthoDB" id="361242at2759"/>
<comment type="similarity">
    <text evidence="2 7">Belongs to the NSE4 family.</text>
</comment>
<evidence type="ECO:0000256" key="3">
    <source>
        <dbReference type="ARBA" id="ARBA00022763"/>
    </source>
</evidence>
<dbReference type="EMBL" id="JAEOAQ010000004">
    <property type="protein sequence ID" value="KAG5418918.1"/>
    <property type="molecule type" value="Genomic_DNA"/>
</dbReference>
<keyword evidence="3 7" id="KW-0227">DNA damage</keyword>